<dbReference type="InterPro" id="IPR016087">
    <property type="entry name" value="Chalcone_isomerase"/>
</dbReference>
<protein>
    <recommendedName>
        <fullName evidence="3">Chalcone isomerase domain-containing protein</fullName>
    </recommendedName>
</protein>
<proteinExistence type="predicted"/>
<evidence type="ECO:0000259" key="3">
    <source>
        <dbReference type="Pfam" id="PF16036"/>
    </source>
</evidence>
<evidence type="ECO:0000313" key="4">
    <source>
        <dbReference type="EMBL" id="STO93978.1"/>
    </source>
</evidence>
<gene>
    <name evidence="4" type="ORF">NCTC13335_01893</name>
</gene>
<dbReference type="EMBL" id="UGHS01000004">
    <property type="protein sequence ID" value="STO93978.1"/>
    <property type="molecule type" value="Genomic_DNA"/>
</dbReference>
<reference evidence="4 5" key="1">
    <citation type="submission" date="2018-06" db="EMBL/GenBank/DDBJ databases">
        <authorList>
            <consortium name="Pathogen Informatics"/>
            <person name="Doyle S."/>
        </authorList>
    </citation>
    <scope>NUCLEOTIDE SEQUENCE [LARGE SCALE GENOMIC DNA]</scope>
    <source>
        <strain evidence="4 5">NCTC13335</strain>
    </source>
</reference>
<evidence type="ECO:0000256" key="1">
    <source>
        <dbReference type="SAM" id="MobiDB-lite"/>
    </source>
</evidence>
<accession>A0A377J127</accession>
<sequence length="200" mass="23033">MKLKFLLPLVGAVFCGPLMAQWQPVGNAEYTWGPFHVYTVGLYSENGHYQANERPLMFSVRYEKPIEGKNFAITLVKEMEAQKLSTDDTTAWLKKMQQIFPDFSPNDILNFIALEDRGYFVLNDTILDHEFDAKFTQAFIDIWLSPKSSFSKLQPQLTGKEKSGHDFQEFKLHPSSEPFDEESTMPELPPNYDQRNNLPG</sequence>
<dbReference type="RefSeq" id="WP_095177035.1">
    <property type="nucleotide sequence ID" value="NZ_JAHAHE010000008.1"/>
</dbReference>
<feature type="compositionally biased region" description="Basic and acidic residues" evidence="1">
    <location>
        <begin position="159"/>
        <end position="174"/>
    </location>
</feature>
<keyword evidence="5" id="KW-1185">Reference proteome</keyword>
<dbReference type="AlphaFoldDB" id="A0A377J127"/>
<feature type="signal peptide" evidence="2">
    <location>
        <begin position="1"/>
        <end position="20"/>
    </location>
</feature>
<feature type="chain" id="PRO_5016961985" description="Chalcone isomerase domain-containing protein" evidence="2">
    <location>
        <begin position="21"/>
        <end position="200"/>
    </location>
</feature>
<dbReference type="Proteomes" id="UP000255264">
    <property type="component" value="Unassembled WGS sequence"/>
</dbReference>
<feature type="domain" description="Chalcone isomerase" evidence="3">
    <location>
        <begin position="35"/>
        <end position="157"/>
    </location>
</feature>
<evidence type="ECO:0000313" key="5">
    <source>
        <dbReference type="Proteomes" id="UP000255264"/>
    </source>
</evidence>
<name>A0A377J127_9PAST</name>
<keyword evidence="2" id="KW-0732">Signal</keyword>
<dbReference type="OrthoDB" id="8527419at2"/>
<evidence type="ECO:0000256" key="2">
    <source>
        <dbReference type="SAM" id="SignalP"/>
    </source>
</evidence>
<dbReference type="Pfam" id="PF16036">
    <property type="entry name" value="Chalcone_3"/>
    <property type="match status" value="1"/>
</dbReference>
<feature type="region of interest" description="Disordered" evidence="1">
    <location>
        <begin position="157"/>
        <end position="200"/>
    </location>
</feature>
<organism evidence="4 5">
    <name type="scientific">Haemophilus pittmaniae</name>
    <dbReference type="NCBI Taxonomy" id="249188"/>
    <lineage>
        <taxon>Bacteria</taxon>
        <taxon>Pseudomonadati</taxon>
        <taxon>Pseudomonadota</taxon>
        <taxon>Gammaproteobacteria</taxon>
        <taxon>Pasteurellales</taxon>
        <taxon>Pasteurellaceae</taxon>
        <taxon>Haemophilus</taxon>
    </lineage>
</organism>